<dbReference type="InterPro" id="IPR040628">
    <property type="entry name" value="BaeRF_family6"/>
</dbReference>
<feature type="domain" description="Bacterial archaeo-eukaryotic release factor family 6" evidence="1">
    <location>
        <begin position="129"/>
        <end position="269"/>
    </location>
</feature>
<dbReference type="STRING" id="1291734.FD02_GL001847"/>
<comment type="caution">
    <text evidence="2">The sequence shown here is derived from an EMBL/GenBank/DDBJ whole genome shotgun (WGS) entry which is preliminary data.</text>
</comment>
<dbReference type="Pfam" id="PF18848">
    <property type="entry name" value="baeRF_family6"/>
    <property type="match status" value="1"/>
</dbReference>
<dbReference type="Proteomes" id="UP000051804">
    <property type="component" value="Unassembled WGS sequence"/>
</dbReference>
<evidence type="ECO:0000313" key="3">
    <source>
        <dbReference type="Proteomes" id="UP000051804"/>
    </source>
</evidence>
<organism evidence="2 3">
    <name type="scientific">Lacticaseibacillus nasuensis JCM 17158</name>
    <dbReference type="NCBI Taxonomy" id="1291734"/>
    <lineage>
        <taxon>Bacteria</taxon>
        <taxon>Bacillati</taxon>
        <taxon>Bacillota</taxon>
        <taxon>Bacilli</taxon>
        <taxon>Lactobacillales</taxon>
        <taxon>Lactobacillaceae</taxon>
        <taxon>Lacticaseibacillus</taxon>
    </lineage>
</organism>
<dbReference type="PATRIC" id="fig|1291734.4.peg.1897"/>
<reference evidence="2 3" key="1">
    <citation type="journal article" date="2015" name="Genome Announc.">
        <title>Expanding the biotechnology potential of lactobacilli through comparative genomics of 213 strains and associated genera.</title>
        <authorList>
            <person name="Sun Z."/>
            <person name="Harris H.M."/>
            <person name="McCann A."/>
            <person name="Guo C."/>
            <person name="Argimon S."/>
            <person name="Zhang W."/>
            <person name="Yang X."/>
            <person name="Jeffery I.B."/>
            <person name="Cooney J.C."/>
            <person name="Kagawa T.F."/>
            <person name="Liu W."/>
            <person name="Song Y."/>
            <person name="Salvetti E."/>
            <person name="Wrobel A."/>
            <person name="Rasinkangas P."/>
            <person name="Parkhill J."/>
            <person name="Rea M.C."/>
            <person name="O'Sullivan O."/>
            <person name="Ritari J."/>
            <person name="Douillard F.P."/>
            <person name="Paul Ross R."/>
            <person name="Yang R."/>
            <person name="Briner A.E."/>
            <person name="Felis G.E."/>
            <person name="de Vos W.M."/>
            <person name="Barrangou R."/>
            <person name="Klaenhammer T.R."/>
            <person name="Caufield P.W."/>
            <person name="Cui Y."/>
            <person name="Zhang H."/>
            <person name="O'Toole P.W."/>
        </authorList>
    </citation>
    <scope>NUCLEOTIDE SEQUENCE [LARGE SCALE GENOMIC DNA]</scope>
    <source>
        <strain evidence="2 3">JCM 17158</strain>
    </source>
</reference>
<proteinExistence type="predicted"/>
<accession>A0A0R1JSC1</accession>
<protein>
    <recommendedName>
        <fullName evidence="1">Bacterial archaeo-eukaryotic release factor family 6 domain-containing protein</fullName>
    </recommendedName>
</protein>
<sequence length="382" mass="41528">MVTDTTQPTLQHFLTTATTGPFVAIYLNREAMTDRDQLRLQLRHLIDHAEAVMAETWPDTDWSPYASQLTSLAQDPAELMALTGAALGVLTNGEQRYWQGLEYPVVDTAMVTATPQLLPLILDAQNRLEFDLLTLNADSIALYRNQGDELVPLHLPAGAPVTLEQALGSELRGGSVNTVGQGAGRVSYHGHGDQSSEAEIDQRRYYQAVDDYVTTHFSNLADRRLVLFGLPQNIALFREVSRNPHLSGSMQVEMSPSNLTLAELDAAIDVLREHNGTNVRNRILATIDGAKSGGRYLDDLGAIISASQSGAVERLVIRNGARINGRLQGDGTVDTDSAQAKHNNLLTDLADATLARGGKVRVLEADSLAEPVVAVLRYRVAE</sequence>
<name>A0A0R1JSC1_9LACO</name>
<dbReference type="EMBL" id="AZDJ01000003">
    <property type="protein sequence ID" value="KRK74012.1"/>
    <property type="molecule type" value="Genomic_DNA"/>
</dbReference>
<keyword evidence="3" id="KW-1185">Reference proteome</keyword>
<evidence type="ECO:0000259" key="1">
    <source>
        <dbReference type="Pfam" id="PF18848"/>
    </source>
</evidence>
<evidence type="ECO:0000313" key="2">
    <source>
        <dbReference type="EMBL" id="KRK74012.1"/>
    </source>
</evidence>
<gene>
    <name evidence="2" type="ORF">FD02_GL001847</name>
</gene>
<dbReference type="OrthoDB" id="4393931at2"/>
<dbReference type="RefSeq" id="WP_056950236.1">
    <property type="nucleotide sequence ID" value="NZ_AZDJ01000003.1"/>
</dbReference>
<dbReference type="AlphaFoldDB" id="A0A0R1JSC1"/>